<name>A0ABW0LU54_9BACL</name>
<reference evidence="4" key="1">
    <citation type="journal article" date="2019" name="Int. J. Syst. Evol. Microbiol.">
        <title>The Global Catalogue of Microorganisms (GCM) 10K type strain sequencing project: providing services to taxonomists for standard genome sequencing and annotation.</title>
        <authorList>
            <consortium name="The Broad Institute Genomics Platform"/>
            <consortium name="The Broad Institute Genome Sequencing Center for Infectious Disease"/>
            <person name="Wu L."/>
            <person name="Ma J."/>
        </authorList>
    </citation>
    <scope>NUCLEOTIDE SEQUENCE [LARGE SCALE GENOMIC DNA]</scope>
    <source>
        <strain evidence="4">CCUG 57113</strain>
    </source>
</reference>
<evidence type="ECO:0000259" key="2">
    <source>
        <dbReference type="PROSITE" id="PS50975"/>
    </source>
</evidence>
<organism evidence="3 4">
    <name type="scientific">Cohnella suwonensis</name>
    <dbReference type="NCBI Taxonomy" id="696072"/>
    <lineage>
        <taxon>Bacteria</taxon>
        <taxon>Bacillati</taxon>
        <taxon>Bacillota</taxon>
        <taxon>Bacilli</taxon>
        <taxon>Bacillales</taxon>
        <taxon>Paenibacillaceae</taxon>
        <taxon>Cohnella</taxon>
    </lineage>
</organism>
<evidence type="ECO:0000256" key="1">
    <source>
        <dbReference type="PROSITE-ProRule" id="PRU00409"/>
    </source>
</evidence>
<proteinExistence type="predicted"/>
<keyword evidence="4" id="KW-1185">Reference proteome</keyword>
<keyword evidence="1" id="KW-0547">Nucleotide-binding</keyword>
<keyword evidence="1" id="KW-0067">ATP-binding</keyword>
<dbReference type="Gene3D" id="3.30.1490.20">
    <property type="entry name" value="ATP-grasp fold, A domain"/>
    <property type="match status" value="1"/>
</dbReference>
<dbReference type="PROSITE" id="PS50975">
    <property type="entry name" value="ATP_GRASP"/>
    <property type="match status" value="1"/>
</dbReference>
<comment type="caution">
    <text evidence="3">The sequence shown here is derived from an EMBL/GenBank/DDBJ whole genome shotgun (WGS) entry which is preliminary data.</text>
</comment>
<evidence type="ECO:0000313" key="3">
    <source>
        <dbReference type="EMBL" id="MFC5468805.1"/>
    </source>
</evidence>
<dbReference type="Gene3D" id="3.30.470.20">
    <property type="entry name" value="ATP-grasp fold, B domain"/>
    <property type="match status" value="1"/>
</dbReference>
<dbReference type="SUPFAM" id="SSF56059">
    <property type="entry name" value="Glutathione synthetase ATP-binding domain-like"/>
    <property type="match status" value="1"/>
</dbReference>
<dbReference type="Pfam" id="PF14398">
    <property type="entry name" value="ATPgrasp_YheCD"/>
    <property type="match status" value="1"/>
</dbReference>
<feature type="domain" description="ATP-grasp" evidence="2">
    <location>
        <begin position="18"/>
        <end position="246"/>
    </location>
</feature>
<accession>A0ABW0LU54</accession>
<gene>
    <name evidence="3" type="ORF">ACFPPD_08725</name>
</gene>
<evidence type="ECO:0000313" key="4">
    <source>
        <dbReference type="Proteomes" id="UP001596105"/>
    </source>
</evidence>
<dbReference type="EMBL" id="JBHSMH010000021">
    <property type="protein sequence ID" value="MFC5468805.1"/>
    <property type="molecule type" value="Genomic_DNA"/>
</dbReference>
<protein>
    <submittedName>
        <fullName evidence="3">YheC/YheD family protein</fullName>
    </submittedName>
</protein>
<dbReference type="InterPro" id="IPR011761">
    <property type="entry name" value="ATP-grasp"/>
</dbReference>
<dbReference type="InterPro" id="IPR026838">
    <property type="entry name" value="YheC/D"/>
</dbReference>
<sequence>MGISIRQNKYKKYKFMKKSRKLRRHLPDTKKMTKKTLMDFLKEYRDIILKPMGGKRGRGVIRVSEVNRDRYEIHYEYMKEIVEENERLYDAVNRYIGNRRYIVQRRIPLATIKGRPFDIRVIVQRISKLHPWKVTGKAVKVAGEGYIVTNIERSKGTVLPFRRAIRKSSLKNASSTVLGSKMNKVAIRAATRLSKLFKEKYIYGFDMGLSSRGRVWIIEANLSPMLSHFKKMDNKRMYRRILRYRRLILK</sequence>
<dbReference type="RefSeq" id="WP_378081888.1">
    <property type="nucleotide sequence ID" value="NZ_JBHSMH010000021.1"/>
</dbReference>
<dbReference type="InterPro" id="IPR013815">
    <property type="entry name" value="ATP_grasp_subdomain_1"/>
</dbReference>
<dbReference type="Proteomes" id="UP001596105">
    <property type="component" value="Unassembled WGS sequence"/>
</dbReference>